<evidence type="ECO:0000313" key="3">
    <source>
        <dbReference type="EMBL" id="OGD63050.1"/>
    </source>
</evidence>
<feature type="domain" description="Glycerol-3-phosphate dehydrogenase NAD-dependent N-terminal" evidence="2">
    <location>
        <begin position="3"/>
        <end position="154"/>
    </location>
</feature>
<sequence>MKKIAIMGAGGFGTSLALILSRLGHQITLWDIDKQLIKRWQKLGKSDRYPYLSKHRFPDSISLVSTGKIDSSFFDFVIISSSMQGIIPTLGHLKHRTNTPLVLIQKGMLPGLISPEEIAKKKFPHTPVLQFTGAAFAKDIANGSPAGMMVIYNRSDENVAKKYANLFRGSNLWVDTCTDIRGVNIHNTLRTIASFEQGFVYGYFENKSGRKPPISSIAITFSAISQETKLIARALGATKEIHDIGSKAYRMIEADLMLCQNDTSRNFALGHMVGKGMGFNSAKNHLTQGVAECVNNIKSISSTLQKTNLHSRKDDPYPYLAASVALLKGKTIDEVMQSVIAHHQHHS</sequence>
<dbReference type="GO" id="GO:0046168">
    <property type="term" value="P:glycerol-3-phosphate catabolic process"/>
    <property type="evidence" value="ECO:0007669"/>
    <property type="project" value="InterPro"/>
</dbReference>
<dbReference type="GO" id="GO:0051287">
    <property type="term" value="F:NAD binding"/>
    <property type="evidence" value="ECO:0007669"/>
    <property type="project" value="InterPro"/>
</dbReference>
<evidence type="ECO:0000313" key="4">
    <source>
        <dbReference type="Proteomes" id="UP000178583"/>
    </source>
</evidence>
<name>A0A1F5E6W7_9BACT</name>
<dbReference type="Proteomes" id="UP000178583">
    <property type="component" value="Unassembled WGS sequence"/>
</dbReference>
<dbReference type="Gene3D" id="3.40.50.720">
    <property type="entry name" value="NAD(P)-binding Rossmann-like Domain"/>
    <property type="match status" value="1"/>
</dbReference>
<proteinExistence type="predicted"/>
<reference evidence="3 4" key="1">
    <citation type="journal article" date="2016" name="Nat. Commun.">
        <title>Thousands of microbial genomes shed light on interconnected biogeochemical processes in an aquifer system.</title>
        <authorList>
            <person name="Anantharaman K."/>
            <person name="Brown C.T."/>
            <person name="Hug L.A."/>
            <person name="Sharon I."/>
            <person name="Castelle C.J."/>
            <person name="Probst A.J."/>
            <person name="Thomas B.C."/>
            <person name="Singh A."/>
            <person name="Wilkins M.J."/>
            <person name="Karaoz U."/>
            <person name="Brodie E.L."/>
            <person name="Williams K.H."/>
            <person name="Hubbard S.S."/>
            <person name="Banfield J.F."/>
        </authorList>
    </citation>
    <scope>NUCLEOTIDE SEQUENCE [LARGE SCALE GENOMIC DNA]</scope>
</reference>
<keyword evidence="1" id="KW-0560">Oxidoreductase</keyword>
<gene>
    <name evidence="3" type="ORF">A2215_00560</name>
</gene>
<evidence type="ECO:0000256" key="1">
    <source>
        <dbReference type="ARBA" id="ARBA00023002"/>
    </source>
</evidence>
<organism evidence="3 4">
    <name type="scientific">Candidatus Berkelbacteria bacterium RIFOXYA2_FULL_43_10</name>
    <dbReference type="NCBI Taxonomy" id="1797472"/>
    <lineage>
        <taxon>Bacteria</taxon>
        <taxon>Candidatus Berkelbacteria</taxon>
    </lineage>
</organism>
<dbReference type="STRING" id="1797472.A2215_00560"/>
<evidence type="ECO:0000259" key="2">
    <source>
        <dbReference type="Pfam" id="PF01210"/>
    </source>
</evidence>
<dbReference type="EMBL" id="MEZY01000039">
    <property type="protein sequence ID" value="OGD63050.1"/>
    <property type="molecule type" value="Genomic_DNA"/>
</dbReference>
<dbReference type="Pfam" id="PF01210">
    <property type="entry name" value="NAD_Gly3P_dh_N"/>
    <property type="match status" value="1"/>
</dbReference>
<dbReference type="Gene3D" id="1.10.1040.10">
    <property type="entry name" value="N-(1-d-carboxylethyl)-l-norvaline Dehydrogenase, domain 2"/>
    <property type="match status" value="1"/>
</dbReference>
<dbReference type="GO" id="GO:0005829">
    <property type="term" value="C:cytosol"/>
    <property type="evidence" value="ECO:0007669"/>
    <property type="project" value="TreeGrafter"/>
</dbReference>
<comment type="caution">
    <text evidence="3">The sequence shown here is derived from an EMBL/GenBank/DDBJ whole genome shotgun (WGS) entry which is preliminary data.</text>
</comment>
<dbReference type="GO" id="GO:0016616">
    <property type="term" value="F:oxidoreductase activity, acting on the CH-OH group of donors, NAD or NADP as acceptor"/>
    <property type="evidence" value="ECO:0007669"/>
    <property type="project" value="InterPro"/>
</dbReference>
<dbReference type="AlphaFoldDB" id="A0A1F5E6W7"/>
<protein>
    <recommendedName>
        <fullName evidence="2">Glycerol-3-phosphate dehydrogenase NAD-dependent N-terminal domain-containing protein</fullName>
    </recommendedName>
</protein>
<accession>A0A1F5E6W7</accession>
<dbReference type="PANTHER" id="PTHR11728">
    <property type="entry name" value="GLYCEROL-3-PHOSPHATE DEHYDROGENASE"/>
    <property type="match status" value="1"/>
</dbReference>
<dbReference type="InterPro" id="IPR008927">
    <property type="entry name" value="6-PGluconate_DH-like_C_sf"/>
</dbReference>
<dbReference type="PANTHER" id="PTHR11728:SF1">
    <property type="entry name" value="GLYCEROL-3-PHOSPHATE DEHYDROGENASE [NAD(+)] 2, CHLOROPLASTIC"/>
    <property type="match status" value="1"/>
</dbReference>
<dbReference type="InterPro" id="IPR011128">
    <property type="entry name" value="G3P_DH_NAD-dep_N"/>
</dbReference>
<dbReference type="Pfam" id="PF20618">
    <property type="entry name" value="GPD_NAD_C_bact"/>
    <property type="match status" value="1"/>
</dbReference>
<dbReference type="SUPFAM" id="SSF48179">
    <property type="entry name" value="6-phosphogluconate dehydrogenase C-terminal domain-like"/>
    <property type="match status" value="1"/>
</dbReference>
<dbReference type="InterPro" id="IPR013328">
    <property type="entry name" value="6PGD_dom2"/>
</dbReference>
<dbReference type="SUPFAM" id="SSF51735">
    <property type="entry name" value="NAD(P)-binding Rossmann-fold domains"/>
    <property type="match status" value="1"/>
</dbReference>
<dbReference type="InterPro" id="IPR036291">
    <property type="entry name" value="NAD(P)-bd_dom_sf"/>
</dbReference>